<dbReference type="AlphaFoldDB" id="A0A2P6RYJ7"/>
<keyword evidence="2" id="KW-1185">Reference proteome</keyword>
<dbReference type="Proteomes" id="UP000238479">
    <property type="component" value="Chromosome 2"/>
</dbReference>
<protein>
    <submittedName>
        <fullName evidence="1">Uncharacterized protein</fullName>
    </submittedName>
</protein>
<dbReference type="EMBL" id="PDCK01000040">
    <property type="protein sequence ID" value="PRQ51501.1"/>
    <property type="molecule type" value="Genomic_DNA"/>
</dbReference>
<reference evidence="1 2" key="1">
    <citation type="journal article" date="2018" name="Nat. Genet.">
        <title>The Rosa genome provides new insights in the design of modern roses.</title>
        <authorList>
            <person name="Bendahmane M."/>
        </authorList>
    </citation>
    <scope>NUCLEOTIDE SEQUENCE [LARGE SCALE GENOMIC DNA]</scope>
    <source>
        <strain evidence="2">cv. Old Blush</strain>
    </source>
</reference>
<dbReference type="Gramene" id="PRQ51501">
    <property type="protein sequence ID" value="PRQ51501"/>
    <property type="gene ID" value="RchiOBHm_Chr2g0145151"/>
</dbReference>
<name>A0A2P6RYJ7_ROSCH</name>
<sequence>MTHLFSLLLPQPRLLQRGSLTMPFSRAWLLLPLQRQPQPIDLLKFLHLNPVEHVFGRISSSNSSISSNSSSSFIG</sequence>
<organism evidence="1 2">
    <name type="scientific">Rosa chinensis</name>
    <name type="common">China rose</name>
    <dbReference type="NCBI Taxonomy" id="74649"/>
    <lineage>
        <taxon>Eukaryota</taxon>
        <taxon>Viridiplantae</taxon>
        <taxon>Streptophyta</taxon>
        <taxon>Embryophyta</taxon>
        <taxon>Tracheophyta</taxon>
        <taxon>Spermatophyta</taxon>
        <taxon>Magnoliopsida</taxon>
        <taxon>eudicotyledons</taxon>
        <taxon>Gunneridae</taxon>
        <taxon>Pentapetalae</taxon>
        <taxon>rosids</taxon>
        <taxon>fabids</taxon>
        <taxon>Rosales</taxon>
        <taxon>Rosaceae</taxon>
        <taxon>Rosoideae</taxon>
        <taxon>Rosoideae incertae sedis</taxon>
        <taxon>Rosa</taxon>
    </lineage>
</organism>
<comment type="caution">
    <text evidence="1">The sequence shown here is derived from an EMBL/GenBank/DDBJ whole genome shotgun (WGS) entry which is preliminary data.</text>
</comment>
<gene>
    <name evidence="1" type="ORF">RchiOBHm_Chr2g0145151</name>
</gene>
<accession>A0A2P6RYJ7</accession>
<evidence type="ECO:0000313" key="2">
    <source>
        <dbReference type="Proteomes" id="UP000238479"/>
    </source>
</evidence>
<evidence type="ECO:0000313" key="1">
    <source>
        <dbReference type="EMBL" id="PRQ51501.1"/>
    </source>
</evidence>
<proteinExistence type="predicted"/>